<evidence type="ECO:0000313" key="10">
    <source>
        <dbReference type="EMBL" id="KAF9616596.1"/>
    </source>
</evidence>
<dbReference type="EMBL" id="JADFTS010000003">
    <property type="protein sequence ID" value="KAF9616596.1"/>
    <property type="molecule type" value="Genomic_DNA"/>
</dbReference>
<dbReference type="GO" id="GO:0005789">
    <property type="term" value="C:endoplasmic reticulum membrane"/>
    <property type="evidence" value="ECO:0007669"/>
    <property type="project" value="UniProtKB-SubCell"/>
</dbReference>
<feature type="domain" description="Reticulon" evidence="9">
    <location>
        <begin position="285"/>
        <end position="441"/>
    </location>
</feature>
<dbReference type="OrthoDB" id="567788at2759"/>
<dbReference type="PROSITE" id="PS50845">
    <property type="entry name" value="RETICULON"/>
    <property type="match status" value="1"/>
</dbReference>
<keyword evidence="3 6" id="KW-0256">Endoplasmic reticulum</keyword>
<keyword evidence="5 6" id="KW-0472">Membrane</keyword>
<sequence length="546" mass="61954">MQVGRTGRTSTPKNGVVGGSVLDRRMKIDEGKSEAKVMNREDNSENSGGGSVSFRAYGRSRRIQNATDVIDRSSIQIRKEKIKPMQLRKTKSDIREFESEKKPMHKRKTKSALDKRVSEEEASVSGEVFEKNQSETPGTRSDSYNCNELGVCIEKLNSSTLRTEEQIEIEGVVVHDEGADADEEDEGEEEDEDEVEEIELEIEEQSFDVKEVDIQQVEHKKVVNEENNKVDLIRVEKPLLIFSNVIRPSPQVSYYARINPESTKAPPVWDEFERLQETQSKLQNIVDLVMWKDVPKSAFVFGLGSFFLLSSSFTKDLNFSLISAVSYVGLFYLAATFFYKSILCRGSIDVDEESNQRYLVGEEEAIWLLHLILPYFNGFLLKLKGLFSGDPATTLKLAVTLFILARCGGSITVWKMAKLGFFAVFTVPKVCSSYSTQLTAYGNFNPNGYFWIRRFCDAWNSCKHKKAVAAAIFTLVWNLSSVSARVWAAFMLVVAIRYYQQSLSMLREEWEEEQARGGETMFGRDNIHIHHSGPNLKETIKEKKGS</sequence>
<comment type="caution">
    <text evidence="10">The sequence shown here is derived from an EMBL/GenBank/DDBJ whole genome shotgun (WGS) entry which is preliminary data.</text>
</comment>
<dbReference type="Pfam" id="PF02453">
    <property type="entry name" value="Reticulon"/>
    <property type="match status" value="1"/>
</dbReference>
<evidence type="ECO:0000313" key="11">
    <source>
        <dbReference type="Proteomes" id="UP000631114"/>
    </source>
</evidence>
<feature type="region of interest" description="Disordered" evidence="8">
    <location>
        <begin position="98"/>
        <end position="142"/>
    </location>
</feature>
<evidence type="ECO:0000259" key="9">
    <source>
        <dbReference type="PROSITE" id="PS50845"/>
    </source>
</evidence>
<evidence type="ECO:0000256" key="3">
    <source>
        <dbReference type="ARBA" id="ARBA00022824"/>
    </source>
</evidence>
<organism evidence="10 11">
    <name type="scientific">Coptis chinensis</name>
    <dbReference type="NCBI Taxonomy" id="261450"/>
    <lineage>
        <taxon>Eukaryota</taxon>
        <taxon>Viridiplantae</taxon>
        <taxon>Streptophyta</taxon>
        <taxon>Embryophyta</taxon>
        <taxon>Tracheophyta</taxon>
        <taxon>Spermatophyta</taxon>
        <taxon>Magnoliopsida</taxon>
        <taxon>Ranunculales</taxon>
        <taxon>Ranunculaceae</taxon>
        <taxon>Coptidoideae</taxon>
        <taxon>Coptis</taxon>
    </lineage>
</organism>
<feature type="coiled-coil region" evidence="7">
    <location>
        <begin position="181"/>
        <end position="208"/>
    </location>
</feature>
<evidence type="ECO:0000256" key="7">
    <source>
        <dbReference type="SAM" id="Coils"/>
    </source>
</evidence>
<comment type="caution">
    <text evidence="6">Lacks conserved residue(s) required for the propagation of feature annotation.</text>
</comment>
<keyword evidence="2 6" id="KW-0812">Transmembrane</keyword>
<evidence type="ECO:0000256" key="6">
    <source>
        <dbReference type="RuleBase" id="RU363132"/>
    </source>
</evidence>
<feature type="region of interest" description="Disordered" evidence="8">
    <location>
        <begin position="1"/>
        <end position="61"/>
    </location>
</feature>
<dbReference type="AlphaFoldDB" id="A0A835IF95"/>
<keyword evidence="7" id="KW-0175">Coiled coil</keyword>
<name>A0A835IF95_9MAGN</name>
<dbReference type="InterPro" id="IPR003388">
    <property type="entry name" value="Reticulon"/>
</dbReference>
<evidence type="ECO:0000256" key="1">
    <source>
        <dbReference type="ARBA" id="ARBA00004477"/>
    </source>
</evidence>
<dbReference type="PANTHER" id="PTHR46626">
    <property type="entry name" value="RETICULON-LIKE PROTEIN B17"/>
    <property type="match status" value="1"/>
</dbReference>
<evidence type="ECO:0000256" key="5">
    <source>
        <dbReference type="ARBA" id="ARBA00023136"/>
    </source>
</evidence>
<gene>
    <name evidence="10" type="ORF">IFM89_030648</name>
</gene>
<dbReference type="PANTHER" id="PTHR46626:SF1">
    <property type="entry name" value="RETICULON-LIKE PROTEIN B21"/>
    <property type="match status" value="1"/>
</dbReference>
<feature type="transmembrane region" description="Helical" evidence="6">
    <location>
        <begin position="317"/>
        <end position="339"/>
    </location>
</feature>
<accession>A0A835IF95</accession>
<feature type="compositionally biased region" description="Basic and acidic residues" evidence="8">
    <location>
        <begin position="22"/>
        <end position="43"/>
    </location>
</feature>
<proteinExistence type="predicted"/>
<evidence type="ECO:0000256" key="2">
    <source>
        <dbReference type="ARBA" id="ARBA00022692"/>
    </source>
</evidence>
<evidence type="ECO:0000256" key="4">
    <source>
        <dbReference type="ARBA" id="ARBA00022989"/>
    </source>
</evidence>
<dbReference type="InterPro" id="IPR044647">
    <property type="entry name" value="RTNLB17/18/21"/>
</dbReference>
<keyword evidence="4 6" id="KW-1133">Transmembrane helix</keyword>
<dbReference type="Proteomes" id="UP000631114">
    <property type="component" value="Unassembled WGS sequence"/>
</dbReference>
<protein>
    <recommendedName>
        <fullName evidence="6">Reticulon-like protein</fullName>
    </recommendedName>
</protein>
<evidence type="ECO:0000256" key="8">
    <source>
        <dbReference type="SAM" id="MobiDB-lite"/>
    </source>
</evidence>
<reference evidence="10 11" key="1">
    <citation type="submission" date="2020-10" db="EMBL/GenBank/DDBJ databases">
        <title>The Coptis chinensis genome and diversification of protoberbering-type alkaloids.</title>
        <authorList>
            <person name="Wang B."/>
            <person name="Shu S."/>
            <person name="Song C."/>
            <person name="Liu Y."/>
        </authorList>
    </citation>
    <scope>NUCLEOTIDE SEQUENCE [LARGE SCALE GENOMIC DNA]</scope>
    <source>
        <strain evidence="10">HL-2020</strain>
        <tissue evidence="10">Leaf</tissue>
    </source>
</reference>
<comment type="subcellular location">
    <subcellularLocation>
        <location evidence="1 6">Endoplasmic reticulum membrane</location>
        <topology evidence="1 6">Multi-pass membrane protein</topology>
    </subcellularLocation>
</comment>
<keyword evidence="11" id="KW-1185">Reference proteome</keyword>